<protein>
    <submittedName>
        <fullName evidence="3">Uncharacterized protein</fullName>
    </submittedName>
</protein>
<evidence type="ECO:0000313" key="3">
    <source>
        <dbReference type="EMBL" id="OJD29606.1"/>
    </source>
</evidence>
<evidence type="ECO:0000256" key="1">
    <source>
        <dbReference type="ARBA" id="ARBA00006484"/>
    </source>
</evidence>
<organism evidence="3 4">
    <name type="scientific">Diplodia corticola</name>
    <dbReference type="NCBI Taxonomy" id="236234"/>
    <lineage>
        <taxon>Eukaryota</taxon>
        <taxon>Fungi</taxon>
        <taxon>Dikarya</taxon>
        <taxon>Ascomycota</taxon>
        <taxon>Pezizomycotina</taxon>
        <taxon>Dothideomycetes</taxon>
        <taxon>Dothideomycetes incertae sedis</taxon>
        <taxon>Botryosphaeriales</taxon>
        <taxon>Botryosphaeriaceae</taxon>
        <taxon>Diplodia</taxon>
    </lineage>
</organism>
<dbReference type="AlphaFoldDB" id="A0A1J9QL42"/>
<dbReference type="PANTHER" id="PTHR48107">
    <property type="entry name" value="NADPH-DEPENDENT ALDEHYDE REDUCTASE-LIKE PROTEIN, CHLOROPLASTIC-RELATED"/>
    <property type="match status" value="1"/>
</dbReference>
<dbReference type="Pfam" id="PF00106">
    <property type="entry name" value="adh_short"/>
    <property type="match status" value="1"/>
</dbReference>
<dbReference type="Proteomes" id="UP000183809">
    <property type="component" value="Unassembled WGS sequence"/>
</dbReference>
<dbReference type="RefSeq" id="XP_020125866.1">
    <property type="nucleotide sequence ID" value="XM_020279047.1"/>
</dbReference>
<evidence type="ECO:0000256" key="2">
    <source>
        <dbReference type="ARBA" id="ARBA00023002"/>
    </source>
</evidence>
<dbReference type="InterPro" id="IPR002347">
    <property type="entry name" value="SDR_fam"/>
</dbReference>
<dbReference type="EMBL" id="MNUE01000077">
    <property type="protein sequence ID" value="OJD29606.1"/>
    <property type="molecule type" value="Genomic_DNA"/>
</dbReference>
<reference evidence="3 4" key="1">
    <citation type="submission" date="2016-10" db="EMBL/GenBank/DDBJ databases">
        <title>Proteomics and genomics reveal pathogen-plant mechanisms compatible with a hemibiotrophic lifestyle of Diplodia corticola.</title>
        <authorList>
            <person name="Fernandes I."/>
            <person name="De Jonge R."/>
            <person name="Van De Peer Y."/>
            <person name="Devreese B."/>
            <person name="Alves A."/>
            <person name="Esteves A.C."/>
        </authorList>
    </citation>
    <scope>NUCLEOTIDE SEQUENCE [LARGE SCALE GENOMIC DNA]</scope>
    <source>
        <strain evidence="3 4">CBS 112549</strain>
    </source>
</reference>
<dbReference type="OrthoDB" id="47007at2759"/>
<dbReference type="GO" id="GO:0016614">
    <property type="term" value="F:oxidoreductase activity, acting on CH-OH group of donors"/>
    <property type="evidence" value="ECO:0007669"/>
    <property type="project" value="UniProtKB-ARBA"/>
</dbReference>
<dbReference type="PANTHER" id="PTHR48107:SF7">
    <property type="entry name" value="RE15974P"/>
    <property type="match status" value="1"/>
</dbReference>
<dbReference type="InterPro" id="IPR036291">
    <property type="entry name" value="NAD(P)-bd_dom_sf"/>
</dbReference>
<dbReference type="PRINTS" id="PR00081">
    <property type="entry name" value="GDHRDH"/>
</dbReference>
<sequence length="166" mass="17206">MSAPAPADSLAAKVAVITGASKAIGRATALRLASLAASVVINYASSTKDADEPVQHIGSDRAVAVKADSGSIPGLERLVSAAVDKFGRIDILIPNPTPPSCKSPGPTGTELFFEGKSEQLLNTINGWTWTLFGRIGEPDEIAEVIAFVSGPRWVNCQVFEANGGMA</sequence>
<keyword evidence="4" id="KW-1185">Reference proteome</keyword>
<comment type="caution">
    <text evidence="3">The sequence shown here is derived from an EMBL/GenBank/DDBJ whole genome shotgun (WGS) entry which is preliminary data.</text>
</comment>
<accession>A0A1J9QL42</accession>
<gene>
    <name evidence="3" type="ORF">BKCO1_7700035</name>
</gene>
<dbReference type="STRING" id="236234.A0A1J9QL42"/>
<dbReference type="GeneID" id="31019309"/>
<name>A0A1J9QL42_9PEZI</name>
<comment type="similarity">
    <text evidence="1">Belongs to the short-chain dehydrogenases/reductases (SDR) family.</text>
</comment>
<evidence type="ECO:0000313" key="4">
    <source>
        <dbReference type="Proteomes" id="UP000183809"/>
    </source>
</evidence>
<keyword evidence="2" id="KW-0560">Oxidoreductase</keyword>
<dbReference type="SUPFAM" id="SSF51735">
    <property type="entry name" value="NAD(P)-binding Rossmann-fold domains"/>
    <property type="match status" value="1"/>
</dbReference>
<dbReference type="Gene3D" id="3.40.50.720">
    <property type="entry name" value="NAD(P)-binding Rossmann-like Domain"/>
    <property type="match status" value="2"/>
</dbReference>
<proteinExistence type="inferred from homology"/>